<evidence type="ECO:0000256" key="1">
    <source>
        <dbReference type="ARBA" id="ARBA00007797"/>
    </source>
</evidence>
<dbReference type="OrthoDB" id="10263597at2759"/>
<dbReference type="InterPro" id="IPR005612">
    <property type="entry name" value="CCAAT-binding_factor"/>
</dbReference>
<feature type="region of interest" description="Disordered" evidence="2">
    <location>
        <begin position="60"/>
        <end position="81"/>
    </location>
</feature>
<name>A0A0K9PFR8_ZOSMR</name>
<protein>
    <submittedName>
        <fullName evidence="4">Putative Nucleolar complex-associated protein</fullName>
    </submittedName>
</protein>
<dbReference type="GO" id="GO:0005634">
    <property type="term" value="C:nucleus"/>
    <property type="evidence" value="ECO:0007669"/>
    <property type="project" value="UniProtKB-ARBA"/>
</dbReference>
<comment type="similarity">
    <text evidence="1">Belongs to the CBF/MAK21 family.</text>
</comment>
<feature type="non-terminal residue" evidence="4">
    <location>
        <position position="1"/>
    </location>
</feature>
<accession>A0A0K9PFR8</accession>
<reference evidence="5" key="1">
    <citation type="journal article" date="2016" name="Nature">
        <title>The genome of the seagrass Zostera marina reveals angiosperm adaptation to the sea.</title>
        <authorList>
            <person name="Olsen J.L."/>
            <person name="Rouze P."/>
            <person name="Verhelst B."/>
            <person name="Lin Y.-C."/>
            <person name="Bayer T."/>
            <person name="Collen J."/>
            <person name="Dattolo E."/>
            <person name="De Paoli E."/>
            <person name="Dittami S."/>
            <person name="Maumus F."/>
            <person name="Michel G."/>
            <person name="Kersting A."/>
            <person name="Lauritano C."/>
            <person name="Lohaus R."/>
            <person name="Toepel M."/>
            <person name="Tonon T."/>
            <person name="Vanneste K."/>
            <person name="Amirebrahimi M."/>
            <person name="Brakel J."/>
            <person name="Bostroem C."/>
            <person name="Chovatia M."/>
            <person name="Grimwood J."/>
            <person name="Jenkins J.W."/>
            <person name="Jueterbock A."/>
            <person name="Mraz A."/>
            <person name="Stam W.T."/>
            <person name="Tice H."/>
            <person name="Bornberg-Bauer E."/>
            <person name="Green P.J."/>
            <person name="Pearson G.A."/>
            <person name="Procaccini G."/>
            <person name="Duarte C.M."/>
            <person name="Schmutz J."/>
            <person name="Reusch T.B.H."/>
            <person name="Van de Peer Y."/>
        </authorList>
    </citation>
    <scope>NUCLEOTIDE SEQUENCE [LARGE SCALE GENOMIC DNA]</scope>
    <source>
        <strain evidence="5">cv. Finnish</strain>
    </source>
</reference>
<organism evidence="4 5">
    <name type="scientific">Zostera marina</name>
    <name type="common">Eelgrass</name>
    <dbReference type="NCBI Taxonomy" id="29655"/>
    <lineage>
        <taxon>Eukaryota</taxon>
        <taxon>Viridiplantae</taxon>
        <taxon>Streptophyta</taxon>
        <taxon>Embryophyta</taxon>
        <taxon>Tracheophyta</taxon>
        <taxon>Spermatophyta</taxon>
        <taxon>Magnoliopsida</taxon>
        <taxon>Liliopsida</taxon>
        <taxon>Zosteraceae</taxon>
        <taxon>Zostera</taxon>
    </lineage>
</organism>
<dbReference type="PANTHER" id="PTHR14428:SF5">
    <property type="entry name" value="NUCLEOLAR COMPLEX PROTEIN 3 HOMOLOG"/>
    <property type="match status" value="1"/>
</dbReference>
<dbReference type="EMBL" id="LFYR01000932">
    <property type="protein sequence ID" value="KMZ67065.1"/>
    <property type="molecule type" value="Genomic_DNA"/>
</dbReference>
<keyword evidence="5" id="KW-1185">Reference proteome</keyword>
<evidence type="ECO:0000313" key="5">
    <source>
        <dbReference type="Proteomes" id="UP000036987"/>
    </source>
</evidence>
<dbReference type="PANTHER" id="PTHR14428">
    <property type="entry name" value="NUCLEOLAR COMPLEX PROTEIN 3"/>
    <property type="match status" value="1"/>
</dbReference>
<proteinExistence type="inferred from homology"/>
<dbReference type="Pfam" id="PF03914">
    <property type="entry name" value="CBF"/>
    <property type="match status" value="1"/>
</dbReference>
<dbReference type="InterPro" id="IPR016903">
    <property type="entry name" value="Nucleolar_cplx-assoc_3"/>
</dbReference>
<sequence>ELCCSALKSIFSNEDKHGGEVTVEAVRLITNSVKIHNCQLHPDSIEVFLSLTFDDDIGRSQSTAKEKGNKSKKRRWKQVNEEQKSMLGNDKKLSKKELIAKTRHEVREDLKVSSFAVDSAERRRKQTETLSAIFETYFRILKHSMESDVSRSLLAGCLRGLAKFSHLLDLDFMSDLMGCLKKLASSGDCDSNGINLKVSERMQCCIVAFKVMRNNFDALNVDLQDFFIQLYNLLLEYRPQRDQGEVLAEALKVMLCDGKQHDMQRAAAFIKRLANFSLFFGDAEAYAALVTLKVLLQKNSKCLNLLENDAGGGSLSGLVVKYQPEATDPNLSGALASVLWDLSLLSKHYNKTIASMASSISTMSTVQTQTPAFIPNISPQQAFRELSFGQEPFKLSEKPLNLKKRKIRSQSCGSSFLLPCMDMANENDLMSKFQSHFTAVRKFKENERLRIELNKAKASLDLYEEYRKSEGLKKEKRRKLIEIEKK</sequence>
<dbReference type="AlphaFoldDB" id="A0A0K9PFR8"/>
<evidence type="ECO:0000313" key="4">
    <source>
        <dbReference type="EMBL" id="KMZ67065.1"/>
    </source>
</evidence>
<dbReference type="Proteomes" id="UP000036987">
    <property type="component" value="Unassembled WGS sequence"/>
</dbReference>
<evidence type="ECO:0000259" key="3">
    <source>
        <dbReference type="Pfam" id="PF03914"/>
    </source>
</evidence>
<comment type="caution">
    <text evidence="4">The sequence shown here is derived from an EMBL/GenBank/DDBJ whole genome shotgun (WGS) entry which is preliminary data.</text>
</comment>
<dbReference type="STRING" id="29655.A0A0K9PFR8"/>
<evidence type="ECO:0000256" key="2">
    <source>
        <dbReference type="SAM" id="MobiDB-lite"/>
    </source>
</evidence>
<feature type="domain" description="CCAAT-binding factor" evidence="3">
    <location>
        <begin position="202"/>
        <end position="357"/>
    </location>
</feature>
<gene>
    <name evidence="4" type="ORF">ZOSMA_27G01180</name>
</gene>